<dbReference type="AlphaFoldDB" id="A0A2S0L5J5"/>
<proteinExistence type="predicted"/>
<organism evidence="1 2">
    <name type="scientific">Mogibacterium diversum</name>
    <dbReference type="NCBI Taxonomy" id="114527"/>
    <lineage>
        <taxon>Bacteria</taxon>
        <taxon>Bacillati</taxon>
        <taxon>Bacillota</taxon>
        <taxon>Clostridia</taxon>
        <taxon>Peptostreptococcales</taxon>
        <taxon>Anaerovoracaceae</taxon>
        <taxon>Mogibacterium</taxon>
    </lineage>
</organism>
<dbReference type="EMBL" id="CP027228">
    <property type="protein sequence ID" value="AVM48561.1"/>
    <property type="molecule type" value="Genomic_DNA"/>
</dbReference>
<evidence type="ECO:0000313" key="1">
    <source>
        <dbReference type="EMBL" id="AVM48561.1"/>
    </source>
</evidence>
<dbReference type="RefSeq" id="WP_106057616.1">
    <property type="nucleotide sequence ID" value="NZ_CP027228.1"/>
</dbReference>
<reference evidence="2" key="1">
    <citation type="submission" date="2018-02" db="EMBL/GenBank/DDBJ databases">
        <authorList>
            <person name="Holder M.E."/>
            <person name="Ajami N.J."/>
            <person name="Petrosino J.F."/>
        </authorList>
    </citation>
    <scope>NUCLEOTIDE SEQUENCE [LARGE SCALE GENOMIC DNA]</scope>
    <source>
        <strain evidence="2">CCUG 47132</strain>
    </source>
</reference>
<name>A0A2S0L5J5_9FIRM</name>
<evidence type="ECO:0000313" key="2">
    <source>
        <dbReference type="Proteomes" id="UP000237883"/>
    </source>
</evidence>
<sequence>MKIKWVKKIERISDAGDVKESIYKPENGKGGISIETVKKAIRLQSGSRWETNSIKIHKDGAVLKTNYDTFEKACAAAERMMH</sequence>
<keyword evidence="2" id="KW-1185">Reference proteome</keyword>
<accession>A0A2S0L5J5</accession>
<gene>
    <name evidence="1" type="ORF">C5Q96_06755</name>
</gene>
<dbReference type="Proteomes" id="UP000237883">
    <property type="component" value="Chromosome"/>
</dbReference>
<dbReference type="GeneID" id="78391961"/>
<dbReference type="KEGG" id="mdv:C5Q96_06755"/>
<protein>
    <submittedName>
        <fullName evidence="1">Uncharacterized protein</fullName>
    </submittedName>
</protein>